<reference evidence="5 6" key="2">
    <citation type="journal article" date="2017" name="Genome Biol. Evol.">
        <title>Trajectories and Drivers of Genome Evolution in Surface-Associated Marine Phaeobacter.</title>
        <authorList>
            <person name="Freese H.M."/>
            <person name="Sikorski J."/>
            <person name="Bunk B."/>
            <person name="Scheuner C."/>
            <person name="Meier-Kolthoff J.P."/>
            <person name="Sproer C."/>
            <person name="Gram L."/>
            <person name="Overmann J."/>
        </authorList>
    </citation>
    <scope>NUCLEOTIDE SEQUENCE [LARGE SCALE GENOMIC DNA]</scope>
    <source>
        <strain evidence="3 6">P66</strain>
        <strain evidence="4 5">P88</strain>
    </source>
</reference>
<dbReference type="PANTHER" id="PTHR30204">
    <property type="entry name" value="REDOX-CYCLING DRUG-SENSING TRANSCRIPTIONAL ACTIVATOR SOXR"/>
    <property type="match status" value="1"/>
</dbReference>
<dbReference type="GO" id="GO:0003700">
    <property type="term" value="F:DNA-binding transcription factor activity"/>
    <property type="evidence" value="ECO:0007669"/>
    <property type="project" value="InterPro"/>
</dbReference>
<keyword evidence="1" id="KW-0238">DNA-binding</keyword>
<dbReference type="InterPro" id="IPR047057">
    <property type="entry name" value="MerR_fam"/>
</dbReference>
<dbReference type="PROSITE" id="PS00552">
    <property type="entry name" value="HTH_MERR_1"/>
    <property type="match status" value="1"/>
</dbReference>
<dbReference type="GO" id="GO:0003677">
    <property type="term" value="F:DNA binding"/>
    <property type="evidence" value="ECO:0007669"/>
    <property type="project" value="UniProtKB-KW"/>
</dbReference>
<keyword evidence="6" id="KW-1185">Reference proteome</keyword>
<dbReference type="OMA" id="PSHLECP"/>
<dbReference type="GeneID" id="57287076"/>
<dbReference type="InterPro" id="IPR009061">
    <property type="entry name" value="DNA-bd_dom_put_sf"/>
</dbReference>
<dbReference type="Gene3D" id="1.10.1660.10">
    <property type="match status" value="1"/>
</dbReference>
<evidence type="ECO:0000313" key="6">
    <source>
        <dbReference type="Proteomes" id="UP000236536"/>
    </source>
</evidence>
<protein>
    <submittedName>
        <fullName evidence="4">Transcriptional regulator, MerR family</fullName>
    </submittedName>
</protein>
<gene>
    <name evidence="3" type="ORF">PhaeoP66_03140</name>
    <name evidence="4" type="ORF">PhaeoP88_00211</name>
</gene>
<sequence>MRLYDIGEVAARCGVTPATLRYYEELGLITSLSRKGLRRQFGPETLLKLSLIALGKAADFTLAEISGMFGSDGQPDLPRAELHQRADQLDQQIHSLSTLRDAIRHVADCPAPSHMECPTFQRLLKVANRARATG</sequence>
<proteinExistence type="predicted"/>
<accession>A0A135INI3</accession>
<evidence type="ECO:0000313" key="5">
    <source>
        <dbReference type="Proteomes" id="UP000236447"/>
    </source>
</evidence>
<dbReference type="SUPFAM" id="SSF46955">
    <property type="entry name" value="Putative DNA-binding domain"/>
    <property type="match status" value="1"/>
</dbReference>
<evidence type="ECO:0000313" key="4">
    <source>
        <dbReference type="EMBL" id="AUQ97616.1"/>
    </source>
</evidence>
<dbReference type="Proteomes" id="UP000236447">
    <property type="component" value="Chromosome"/>
</dbReference>
<dbReference type="Proteomes" id="UP000236536">
    <property type="component" value="Chromosome"/>
</dbReference>
<dbReference type="AlphaFoldDB" id="A0A135INI3"/>
<dbReference type="SMART" id="SM00422">
    <property type="entry name" value="HTH_MERR"/>
    <property type="match status" value="1"/>
</dbReference>
<evidence type="ECO:0000256" key="1">
    <source>
        <dbReference type="ARBA" id="ARBA00023125"/>
    </source>
</evidence>
<dbReference type="EMBL" id="CP010705">
    <property type="protein sequence ID" value="AUQ95891.1"/>
    <property type="molecule type" value="Genomic_DNA"/>
</dbReference>
<evidence type="ECO:0000259" key="2">
    <source>
        <dbReference type="PROSITE" id="PS50937"/>
    </source>
</evidence>
<name>A0A135INI3_9RHOB</name>
<feature type="domain" description="HTH merR-type" evidence="2">
    <location>
        <begin position="3"/>
        <end position="71"/>
    </location>
</feature>
<evidence type="ECO:0000313" key="3">
    <source>
        <dbReference type="EMBL" id="AUQ95891.1"/>
    </source>
</evidence>
<dbReference type="PANTHER" id="PTHR30204:SF97">
    <property type="entry name" value="MERR FAMILY REGULATORY PROTEIN"/>
    <property type="match status" value="1"/>
</dbReference>
<reference evidence="3 6" key="3">
    <citation type="journal article" date="2017" name="Int. J. Syst. Evol. Microbiol.">
        <title>Adaptation of Surface-Associated Bacteria to the Open Ocean: A Genomically Distinct Subpopulation of Phaeobacter gallaeciensis Colonizes Pacific Mesozooplankton.</title>
        <authorList>
            <person name="Freese H.M."/>
            <person name="Methner A."/>
            <person name="Overmann J."/>
        </authorList>
    </citation>
    <scope>NUCLEOTIDE SEQUENCE [LARGE SCALE GENOMIC DNA]</scope>
    <source>
        <strain evidence="3 6">P66</strain>
    </source>
</reference>
<dbReference type="Pfam" id="PF13411">
    <property type="entry name" value="MerR_1"/>
    <property type="match status" value="1"/>
</dbReference>
<dbReference type="PROSITE" id="PS50937">
    <property type="entry name" value="HTH_MERR_2"/>
    <property type="match status" value="1"/>
</dbReference>
<dbReference type="EMBL" id="CP010725">
    <property type="protein sequence ID" value="AUQ97616.1"/>
    <property type="molecule type" value="Genomic_DNA"/>
</dbReference>
<dbReference type="RefSeq" id="WP_014873346.1">
    <property type="nucleotide sequence ID" value="NZ_CANLFJ010000007.1"/>
</dbReference>
<organism evidence="4 5">
    <name type="scientific">Phaeobacter inhibens</name>
    <dbReference type="NCBI Taxonomy" id="221822"/>
    <lineage>
        <taxon>Bacteria</taxon>
        <taxon>Pseudomonadati</taxon>
        <taxon>Pseudomonadota</taxon>
        <taxon>Alphaproteobacteria</taxon>
        <taxon>Rhodobacterales</taxon>
        <taxon>Roseobacteraceae</taxon>
        <taxon>Phaeobacter</taxon>
    </lineage>
</organism>
<dbReference type="CDD" id="cd04781">
    <property type="entry name" value="HTH_MerR-like_sg6"/>
    <property type="match status" value="1"/>
</dbReference>
<reference evidence="4 5" key="1">
    <citation type="journal article" date="2017" name="Front. Microbiol.">
        <title>Phaeobacter piscinae sp. nov., a species of the Roseobacter group and potential aquaculture probiont.</title>
        <authorList>
            <person name="Sonnenschein E.C."/>
            <person name="Phippen C.B.W."/>
            <person name="Nielsen K.F."/>
            <person name="Mateiu R.V."/>
            <person name="Melchiorsen J."/>
            <person name="Gram L."/>
            <person name="Overmann J."/>
            <person name="Freese H.M."/>
        </authorList>
    </citation>
    <scope>NUCLEOTIDE SEQUENCE [LARGE SCALE GENOMIC DNA]</scope>
    <source>
        <strain evidence="4 5">P88</strain>
    </source>
</reference>
<dbReference type="InterPro" id="IPR000551">
    <property type="entry name" value="MerR-type_HTH_dom"/>
</dbReference>